<feature type="domain" description="VWFA" evidence="2">
    <location>
        <begin position="210"/>
        <end position="386"/>
    </location>
</feature>
<dbReference type="OrthoDB" id="9778037at2"/>
<proteinExistence type="predicted"/>
<evidence type="ECO:0000256" key="1">
    <source>
        <dbReference type="SAM" id="Phobius"/>
    </source>
</evidence>
<protein>
    <submittedName>
        <fullName evidence="3">DUF58 domain-containing protein</fullName>
    </submittedName>
</protein>
<dbReference type="InterPro" id="IPR002035">
    <property type="entry name" value="VWF_A"/>
</dbReference>
<accession>A0A6G1X9C9</accession>
<dbReference type="Proteomes" id="UP000480185">
    <property type="component" value="Unassembled WGS sequence"/>
</dbReference>
<dbReference type="InterPro" id="IPR002881">
    <property type="entry name" value="DUF58"/>
</dbReference>
<keyword evidence="4" id="KW-1185">Reference proteome</keyword>
<dbReference type="AlphaFoldDB" id="A0A6G1X9C9"/>
<sequence>MVAAILGVSWLVIIAFNLLVIFGSFVDFIFLPKRDQLYVKRSIPNEMERGLSYNVQVELGNASAHGLRARIIDGLPQSFEQSFPLNVTIPYGEKMTLTYETKALFRGDYNVSKIYVRVRSAIGLWEKQLTFEREESIQVIPDLTEAKLYLESAQAFLLYEGEKIRKQRSGVGEFAKIRNYVVGDDPRKINWRQTAKLQEVMTNEYEPEHGKYITLLIDCGRLMGAELLTGNRLEKALEASLTVAASALQKGDYVAVLAFSKDVKVYVPPAKGMSHLQTIIRSLYGIKVDEAESNYAAVFQYVQTMQKKRSLLFLFSDVQTFLYEESALAHLNRLSKRHLFLMIGIEDETIIKRKNEEPSHVKSAMIKSMAYQHLAKKTRKQLKWQSQGLHIVEAKEENLATAAVSQYIDIMNRNLL</sequence>
<evidence type="ECO:0000313" key="4">
    <source>
        <dbReference type="Proteomes" id="UP000480185"/>
    </source>
</evidence>
<dbReference type="PANTHER" id="PTHR33608:SF3">
    <property type="entry name" value="SLR2013 PROTEIN"/>
    <property type="match status" value="1"/>
</dbReference>
<dbReference type="Gene3D" id="3.40.50.410">
    <property type="entry name" value="von Willebrand factor, type A domain"/>
    <property type="match status" value="1"/>
</dbReference>
<comment type="caution">
    <text evidence="3">The sequence shown here is derived from an EMBL/GenBank/DDBJ whole genome shotgun (WGS) entry which is preliminary data.</text>
</comment>
<dbReference type="PANTHER" id="PTHR33608">
    <property type="entry name" value="BLL2464 PROTEIN"/>
    <property type="match status" value="1"/>
</dbReference>
<dbReference type="SMART" id="SM00327">
    <property type="entry name" value="VWA"/>
    <property type="match status" value="1"/>
</dbReference>
<feature type="transmembrane region" description="Helical" evidence="1">
    <location>
        <begin position="6"/>
        <end position="31"/>
    </location>
</feature>
<gene>
    <name evidence="3" type="ORF">GH754_14385</name>
</gene>
<evidence type="ECO:0000259" key="2">
    <source>
        <dbReference type="SMART" id="SM00327"/>
    </source>
</evidence>
<evidence type="ECO:0000313" key="3">
    <source>
        <dbReference type="EMBL" id="MRG87480.1"/>
    </source>
</evidence>
<dbReference type="SUPFAM" id="SSF53300">
    <property type="entry name" value="vWA-like"/>
    <property type="match status" value="1"/>
</dbReference>
<reference evidence="3 4" key="1">
    <citation type="submission" date="2019-11" db="EMBL/GenBank/DDBJ databases">
        <authorList>
            <person name="Li J."/>
        </authorList>
    </citation>
    <scope>NUCLEOTIDE SEQUENCE [LARGE SCALE GENOMIC DNA]</scope>
    <source>
        <strain evidence="3 4">J4</strain>
    </source>
</reference>
<dbReference type="Pfam" id="PF01882">
    <property type="entry name" value="DUF58"/>
    <property type="match status" value="1"/>
</dbReference>
<keyword evidence="1" id="KW-0472">Membrane</keyword>
<organism evidence="3 4">
    <name type="scientific">Salinibacillus xinjiangensis</name>
    <dbReference type="NCBI Taxonomy" id="1229268"/>
    <lineage>
        <taxon>Bacteria</taxon>
        <taxon>Bacillati</taxon>
        <taxon>Bacillota</taxon>
        <taxon>Bacilli</taxon>
        <taxon>Bacillales</taxon>
        <taxon>Bacillaceae</taxon>
        <taxon>Salinibacillus</taxon>
    </lineage>
</organism>
<keyword evidence="1" id="KW-0812">Transmembrane</keyword>
<dbReference type="EMBL" id="WJNH01000009">
    <property type="protein sequence ID" value="MRG87480.1"/>
    <property type="molecule type" value="Genomic_DNA"/>
</dbReference>
<keyword evidence="1" id="KW-1133">Transmembrane helix</keyword>
<dbReference type="InterPro" id="IPR036465">
    <property type="entry name" value="vWFA_dom_sf"/>
</dbReference>
<name>A0A6G1X9C9_9BACI</name>